<dbReference type="eggNOG" id="ENOG502TG7C">
    <property type="taxonomic scope" value="Eukaryota"/>
</dbReference>
<dbReference type="GeneID" id="190316"/>
<name>Q9N352_CAEEL</name>
<dbReference type="RefSeq" id="NP_001367655.1">
    <property type="nucleotide sequence ID" value="NM_001380020.2"/>
</dbReference>
<dbReference type="SMART" id="SM00595">
    <property type="entry name" value="MADF"/>
    <property type="match status" value="1"/>
</dbReference>
<dbReference type="OMA" id="DKIEICC"/>
<evidence type="ECO:0000256" key="1">
    <source>
        <dbReference type="SAM" id="MobiDB-lite"/>
    </source>
</evidence>
<dbReference type="CTD" id="190316"/>
<reference evidence="3 4" key="1">
    <citation type="journal article" date="1998" name="Science">
        <title>Genome sequence of the nematode C. elegans: a platform for investigating biology.</title>
        <authorList>
            <consortium name="The C. elegans sequencing consortium"/>
            <person name="Sulson J.E."/>
            <person name="Waterston R."/>
        </authorList>
    </citation>
    <scope>NUCLEOTIDE SEQUENCE [LARGE SCALE GENOMIC DNA]</scope>
    <source>
        <strain evidence="3 4">Bristol N2</strain>
    </source>
</reference>
<evidence type="ECO:0000313" key="4">
    <source>
        <dbReference type="Proteomes" id="UP000001940"/>
    </source>
</evidence>
<protein>
    <submittedName>
        <fullName evidence="3">MADF domain-containing protein</fullName>
    </submittedName>
</protein>
<dbReference type="InParanoid" id="Q9N352"/>
<dbReference type="AlphaFoldDB" id="Q9N352"/>
<dbReference type="STRING" id="6239.Y55F3BR.5a.1"/>
<keyword evidence="4" id="KW-1185">Reference proteome</keyword>
<keyword evidence="6" id="KW-1267">Proteomics identification</keyword>
<feature type="domain" description="MADF" evidence="2">
    <location>
        <begin position="60"/>
        <end position="155"/>
    </location>
</feature>
<evidence type="ECO:0000313" key="3">
    <source>
        <dbReference type="EMBL" id="CCD67292.1"/>
    </source>
</evidence>
<evidence type="ECO:0000259" key="2">
    <source>
        <dbReference type="PROSITE" id="PS51029"/>
    </source>
</evidence>
<dbReference type="PROSITE" id="PS51029">
    <property type="entry name" value="MADF"/>
    <property type="match status" value="1"/>
</dbReference>
<evidence type="ECO:0007829" key="6">
    <source>
        <dbReference type="PeptideAtlas" id="Q9N352"/>
    </source>
</evidence>
<sequence>MSASPLQITEKSPEMSQTPPKDENNELEFGIPTKRSRSGRPKKICAFSSFKCYEERDIEFFIHQVSDNQIIWDRRNSLNFDGNLVHATFDKIEICCQFLARKNGENASRLWTELASEYKREKARIEQLPSGIYSEEFEIRFPFMQQMWFLEIEASELKEADSNSLEETIVNFARQKSINDAPSPSSSLSAPIEHLNSSINRLIAVIDKKSEDTTKRQIPAKYSDIVEHLIGFLDKTPRERQMEVKCKIYNFLDTIN</sequence>
<dbReference type="WormBase" id="Y55F3BR.5a">
    <property type="protein sequence ID" value="CE22540"/>
    <property type="gene ID" value="WBGene00021942"/>
    <property type="gene designation" value="madf-1"/>
</dbReference>
<dbReference type="ExpressionAtlas" id="Q9N352">
    <property type="expression patterns" value="baseline and differential"/>
</dbReference>
<gene>
    <name evidence="3 5" type="primary">madf-1</name>
    <name evidence="3" type="ORF">CELE_Y55F3BR.5</name>
    <name evidence="5" type="ORF">Y55F3BR.5</name>
</gene>
<dbReference type="AGR" id="WB:WBGene00021942"/>
<dbReference type="PeptideAtlas" id="Q9N352"/>
<proteinExistence type="evidence at protein level"/>
<dbReference type="OrthoDB" id="5777370at2759"/>
<dbReference type="PaxDb" id="6239-Y55F3BR.5a"/>
<dbReference type="UCSC" id="Y55F3BR.5">
    <property type="organism name" value="c. elegans"/>
</dbReference>
<dbReference type="Proteomes" id="UP000001940">
    <property type="component" value="Chromosome IV"/>
</dbReference>
<evidence type="ECO:0000313" key="5">
    <source>
        <dbReference type="WormBase" id="Y55F3BR.5a"/>
    </source>
</evidence>
<feature type="region of interest" description="Disordered" evidence="1">
    <location>
        <begin position="1"/>
        <end position="39"/>
    </location>
</feature>
<feature type="compositionally biased region" description="Polar residues" evidence="1">
    <location>
        <begin position="1"/>
        <end position="19"/>
    </location>
</feature>
<dbReference type="Bgee" id="WBGene00021942">
    <property type="expression patterns" value="Expressed in germ line (C elegans) and 4 other cell types or tissues"/>
</dbReference>
<organism evidence="3 4">
    <name type="scientific">Caenorhabditis elegans</name>
    <dbReference type="NCBI Taxonomy" id="6239"/>
    <lineage>
        <taxon>Eukaryota</taxon>
        <taxon>Metazoa</taxon>
        <taxon>Ecdysozoa</taxon>
        <taxon>Nematoda</taxon>
        <taxon>Chromadorea</taxon>
        <taxon>Rhabditida</taxon>
        <taxon>Rhabditina</taxon>
        <taxon>Rhabditomorpha</taxon>
        <taxon>Rhabditoidea</taxon>
        <taxon>Rhabditidae</taxon>
        <taxon>Peloderinae</taxon>
        <taxon>Caenorhabditis</taxon>
    </lineage>
</organism>
<dbReference type="InterPro" id="IPR006578">
    <property type="entry name" value="MADF-dom"/>
</dbReference>
<accession>Q9N352</accession>
<dbReference type="EMBL" id="BX284604">
    <property type="protein sequence ID" value="CCD67292.1"/>
    <property type="molecule type" value="Genomic_DNA"/>
</dbReference>